<dbReference type="EnsemblMetazoa" id="AFAF010419-RA">
    <property type="protein sequence ID" value="AFAF010419-PA"/>
    <property type="gene ID" value="AFAF010419"/>
</dbReference>
<dbReference type="AlphaFoldDB" id="A0A182QHR1"/>
<protein>
    <submittedName>
        <fullName evidence="2">Uncharacterized protein</fullName>
    </submittedName>
</protein>
<sequence length="345" mass="34904">MNSVFSAFKSSQSTTQPAATPTTNGIIGSTGPAGHHEATGMVLTNGAATNPATTNPAKLLLNIKTHRPAVADHPPNSSYEKLRHIREISCTNRNNNLVALDGLDAATSGTPEDRSVATTPVQSPMTLEEKCLGVGAPLVDAGTTTTTLLNGGPRIVSIDQVDHHHPHLNHLLHQPSSAGGLVVNGTGKPYAKADTTTTSDSSSSSSTSSSNSGSNVRGAAIGSNSDSKRKNTSTSCTDLGMTTPAAPLAIKPPSGASSQTGASANGAPVDGATPAVGPTARFHKPRLSLSNSCGGGGVASSLNTTTSMPSVHGRTGANGTNGTSGMPPPKTRLSTHQRNLSLDFR</sequence>
<feature type="compositionally biased region" description="Polar residues" evidence="1">
    <location>
        <begin position="300"/>
        <end position="309"/>
    </location>
</feature>
<feature type="compositionally biased region" description="Low complexity" evidence="1">
    <location>
        <begin position="10"/>
        <end position="23"/>
    </location>
</feature>
<organism evidence="2 3">
    <name type="scientific">Anopheles farauti</name>
    <dbReference type="NCBI Taxonomy" id="69004"/>
    <lineage>
        <taxon>Eukaryota</taxon>
        <taxon>Metazoa</taxon>
        <taxon>Ecdysozoa</taxon>
        <taxon>Arthropoda</taxon>
        <taxon>Hexapoda</taxon>
        <taxon>Insecta</taxon>
        <taxon>Pterygota</taxon>
        <taxon>Neoptera</taxon>
        <taxon>Endopterygota</taxon>
        <taxon>Diptera</taxon>
        <taxon>Nematocera</taxon>
        <taxon>Culicoidea</taxon>
        <taxon>Culicidae</taxon>
        <taxon>Anophelinae</taxon>
        <taxon>Anopheles</taxon>
    </lineage>
</organism>
<keyword evidence="3" id="KW-1185">Reference proteome</keyword>
<feature type="region of interest" description="Disordered" evidence="1">
    <location>
        <begin position="169"/>
        <end position="345"/>
    </location>
</feature>
<evidence type="ECO:0000313" key="2">
    <source>
        <dbReference type="EnsemblMetazoa" id="AFAF010419-PA"/>
    </source>
</evidence>
<name>A0A182QHR1_9DIPT</name>
<feature type="region of interest" description="Disordered" evidence="1">
    <location>
        <begin position="1"/>
        <end position="38"/>
    </location>
</feature>
<proteinExistence type="predicted"/>
<evidence type="ECO:0000313" key="3">
    <source>
        <dbReference type="Proteomes" id="UP000075886"/>
    </source>
</evidence>
<dbReference type="STRING" id="69004.A0A182QHR1"/>
<evidence type="ECO:0000256" key="1">
    <source>
        <dbReference type="SAM" id="MobiDB-lite"/>
    </source>
</evidence>
<feature type="compositionally biased region" description="Low complexity" evidence="1">
    <location>
        <begin position="194"/>
        <end position="215"/>
    </location>
</feature>
<dbReference type="VEuPathDB" id="VectorBase:AFAF010419"/>
<accession>A0A182QHR1</accession>
<dbReference type="Proteomes" id="UP000075886">
    <property type="component" value="Unassembled WGS sequence"/>
</dbReference>
<reference evidence="2" key="2">
    <citation type="submission" date="2020-05" db="UniProtKB">
        <authorList>
            <consortium name="EnsemblMetazoa"/>
        </authorList>
    </citation>
    <scope>IDENTIFICATION</scope>
    <source>
        <strain evidence="2">FAR1</strain>
    </source>
</reference>
<reference evidence="3" key="1">
    <citation type="submission" date="2014-01" db="EMBL/GenBank/DDBJ databases">
        <title>The Genome Sequence of Anopheles farauti FAR1 (V2).</title>
        <authorList>
            <consortium name="The Broad Institute Genomics Platform"/>
            <person name="Neafsey D.E."/>
            <person name="Besansky N."/>
            <person name="Howell P."/>
            <person name="Walton C."/>
            <person name="Young S.K."/>
            <person name="Zeng Q."/>
            <person name="Gargeya S."/>
            <person name="Fitzgerald M."/>
            <person name="Haas B."/>
            <person name="Abouelleil A."/>
            <person name="Allen A.W."/>
            <person name="Alvarado L."/>
            <person name="Arachchi H.M."/>
            <person name="Berlin A.M."/>
            <person name="Chapman S.B."/>
            <person name="Gainer-Dewar J."/>
            <person name="Goldberg J."/>
            <person name="Griggs A."/>
            <person name="Gujja S."/>
            <person name="Hansen M."/>
            <person name="Howarth C."/>
            <person name="Imamovic A."/>
            <person name="Ireland A."/>
            <person name="Larimer J."/>
            <person name="McCowan C."/>
            <person name="Murphy C."/>
            <person name="Pearson M."/>
            <person name="Poon T.W."/>
            <person name="Priest M."/>
            <person name="Roberts A."/>
            <person name="Saif S."/>
            <person name="Shea T."/>
            <person name="Sisk P."/>
            <person name="Sykes S."/>
            <person name="Wortman J."/>
            <person name="Nusbaum C."/>
            <person name="Birren B."/>
        </authorList>
    </citation>
    <scope>NUCLEOTIDE SEQUENCE [LARGE SCALE GENOMIC DNA]</scope>
    <source>
        <strain evidence="3">FAR1</strain>
    </source>
</reference>
<feature type="compositionally biased region" description="Polar residues" evidence="1">
    <location>
        <begin position="332"/>
        <end position="345"/>
    </location>
</feature>
<dbReference type="EMBL" id="AXCN02000377">
    <property type="status" value="NOT_ANNOTATED_CDS"/>
    <property type="molecule type" value="Genomic_DNA"/>
</dbReference>